<keyword evidence="3 11" id="KW-0548">Nucleotidyltransferase</keyword>
<keyword evidence="5" id="KW-0460">Magnesium</keyword>
<dbReference type="PROSITE" id="PS50878">
    <property type="entry name" value="RT_POL"/>
    <property type="match status" value="1"/>
</dbReference>
<proteinExistence type="inferred from homology"/>
<dbReference type="InterPro" id="IPR000123">
    <property type="entry name" value="Reverse_transcriptase_msDNA"/>
</dbReference>
<keyword evidence="12" id="KW-1185">Reference proteome</keyword>
<dbReference type="Proteomes" id="UP001598112">
    <property type="component" value="Unassembled WGS sequence"/>
</dbReference>
<evidence type="ECO:0000256" key="9">
    <source>
        <dbReference type="ARBA" id="ARBA00048173"/>
    </source>
</evidence>
<evidence type="ECO:0000256" key="6">
    <source>
        <dbReference type="ARBA" id="ARBA00022918"/>
    </source>
</evidence>
<dbReference type="EC" id="2.7.7.49" evidence="1"/>
<evidence type="ECO:0000256" key="4">
    <source>
        <dbReference type="ARBA" id="ARBA00022723"/>
    </source>
</evidence>
<organism evidence="11 12">
    <name type="scientific">Aquirufa originis</name>
    <dbReference type="NCBI Taxonomy" id="3096514"/>
    <lineage>
        <taxon>Bacteria</taxon>
        <taxon>Pseudomonadati</taxon>
        <taxon>Bacteroidota</taxon>
        <taxon>Cytophagia</taxon>
        <taxon>Cytophagales</taxon>
        <taxon>Flectobacillaceae</taxon>
        <taxon>Aquirufa</taxon>
    </lineage>
</organism>
<dbReference type="PANTHER" id="PTHR34047:SF7">
    <property type="entry name" value="RNA-DIRECTED DNA POLYMERASE"/>
    <property type="match status" value="1"/>
</dbReference>
<dbReference type="CDD" id="cd03487">
    <property type="entry name" value="RT_Bac_retron_II"/>
    <property type="match status" value="1"/>
</dbReference>
<gene>
    <name evidence="11" type="ORF">SKC35_06985</name>
</gene>
<dbReference type="PANTHER" id="PTHR34047">
    <property type="entry name" value="NUCLEAR INTRON MATURASE 1, MITOCHONDRIAL-RELATED"/>
    <property type="match status" value="1"/>
</dbReference>
<dbReference type="PRINTS" id="PR00866">
    <property type="entry name" value="RNADNAPOLMS"/>
</dbReference>
<dbReference type="GO" id="GO:0003964">
    <property type="term" value="F:RNA-directed DNA polymerase activity"/>
    <property type="evidence" value="ECO:0007669"/>
    <property type="project" value="UniProtKB-KW"/>
</dbReference>
<evidence type="ECO:0000256" key="1">
    <source>
        <dbReference type="ARBA" id="ARBA00012493"/>
    </source>
</evidence>
<reference evidence="11 12" key="1">
    <citation type="submission" date="2024-03" db="EMBL/GenBank/DDBJ databases">
        <title>Aquirufa genome sequencing.</title>
        <authorList>
            <person name="Pitt A."/>
            <person name="Hahn M.W."/>
        </authorList>
    </citation>
    <scope>NUCLEOTIDE SEQUENCE [LARGE SCALE GENOMIC DNA]</scope>
    <source>
        <strain evidence="11 12">KTFRIE-69F</strain>
    </source>
</reference>
<keyword evidence="7" id="KW-0051">Antiviral defense</keyword>
<evidence type="ECO:0000313" key="12">
    <source>
        <dbReference type="Proteomes" id="UP001598112"/>
    </source>
</evidence>
<evidence type="ECO:0000313" key="11">
    <source>
        <dbReference type="EMBL" id="MFD3293425.1"/>
    </source>
</evidence>
<dbReference type="InterPro" id="IPR000477">
    <property type="entry name" value="RT_dom"/>
</dbReference>
<keyword evidence="4" id="KW-0479">Metal-binding</keyword>
<protein>
    <recommendedName>
        <fullName evidence="1">RNA-directed DNA polymerase</fullName>
        <ecNumber evidence="1">2.7.7.49</ecNumber>
    </recommendedName>
</protein>
<keyword evidence="6 11" id="KW-0695">RNA-directed DNA polymerase</keyword>
<comment type="catalytic activity">
    <reaction evidence="9">
        <text>DNA(n) + a 2'-deoxyribonucleoside 5'-triphosphate = DNA(n+1) + diphosphate</text>
        <dbReference type="Rhea" id="RHEA:22508"/>
        <dbReference type="Rhea" id="RHEA-COMP:17339"/>
        <dbReference type="Rhea" id="RHEA-COMP:17340"/>
        <dbReference type="ChEBI" id="CHEBI:33019"/>
        <dbReference type="ChEBI" id="CHEBI:61560"/>
        <dbReference type="ChEBI" id="CHEBI:173112"/>
        <dbReference type="EC" id="2.7.7.49"/>
    </reaction>
</comment>
<dbReference type="SUPFAM" id="SSF56672">
    <property type="entry name" value="DNA/RNA polymerases"/>
    <property type="match status" value="1"/>
</dbReference>
<evidence type="ECO:0000256" key="2">
    <source>
        <dbReference type="ARBA" id="ARBA00022679"/>
    </source>
</evidence>
<dbReference type="RefSeq" id="WP_377978670.1">
    <property type="nucleotide sequence ID" value="NZ_JBBKXY010000002.1"/>
</dbReference>
<dbReference type="Pfam" id="PF00078">
    <property type="entry name" value="RVT_1"/>
    <property type="match status" value="1"/>
</dbReference>
<evidence type="ECO:0000259" key="10">
    <source>
        <dbReference type="PROSITE" id="PS50878"/>
    </source>
</evidence>
<accession>A0ABW6D5E0</accession>
<evidence type="ECO:0000256" key="3">
    <source>
        <dbReference type="ARBA" id="ARBA00022695"/>
    </source>
</evidence>
<sequence>MNSLQSKNDLFKKKEFNKLCFILGVKRRELKSLLASIDNNYNVWSEVKKDKNNKPKTYLDGTVKNRTFRNPSVLLKFVQKRIKLNIIDKVLLPNNVHGGIKKRSNITNAKSHQGNKYLFATDLQEFYPNITKEVIYKIFLELGYSTHFSHWLTKLTTKDNQLPQGSPASLGISNLVFMKTDLKLNQFCKTNSITYTRYVDDLTFSSQQDFGDKIEEILDIVISGKFKISRRKTEYDSKQVITGIKIFLNKIDAPKHLIEKSIIEIETNSDKKPYTLYRENILKTNKK</sequence>
<evidence type="ECO:0000256" key="7">
    <source>
        <dbReference type="ARBA" id="ARBA00023118"/>
    </source>
</evidence>
<evidence type="ECO:0000256" key="5">
    <source>
        <dbReference type="ARBA" id="ARBA00022842"/>
    </source>
</evidence>
<feature type="domain" description="Reverse transcriptase" evidence="10">
    <location>
        <begin position="1"/>
        <end position="246"/>
    </location>
</feature>
<name>A0ABW6D5E0_9BACT</name>
<dbReference type="EMBL" id="JBBKXY010000002">
    <property type="protein sequence ID" value="MFD3293425.1"/>
    <property type="molecule type" value="Genomic_DNA"/>
</dbReference>
<evidence type="ECO:0000256" key="8">
    <source>
        <dbReference type="ARBA" id="ARBA00034120"/>
    </source>
</evidence>
<comment type="caution">
    <text evidence="11">The sequence shown here is derived from an EMBL/GenBank/DDBJ whole genome shotgun (WGS) entry which is preliminary data.</text>
</comment>
<dbReference type="InterPro" id="IPR043502">
    <property type="entry name" value="DNA/RNA_pol_sf"/>
</dbReference>
<keyword evidence="2 11" id="KW-0808">Transferase</keyword>
<comment type="similarity">
    <text evidence="8">Belongs to the bacterial reverse transcriptase family.</text>
</comment>
<dbReference type="InterPro" id="IPR051083">
    <property type="entry name" value="GrpII_Intron_Splice-Mob/Def"/>
</dbReference>